<dbReference type="Gene3D" id="1.10.10.60">
    <property type="entry name" value="Homeodomain-like"/>
    <property type="match status" value="1"/>
</dbReference>
<dbReference type="Pfam" id="PF12833">
    <property type="entry name" value="HTH_18"/>
    <property type="match status" value="1"/>
</dbReference>
<evidence type="ECO:0000259" key="5">
    <source>
        <dbReference type="PROSITE" id="PS01124"/>
    </source>
</evidence>
<dbReference type="PANTHER" id="PTHR11019">
    <property type="entry name" value="HTH-TYPE TRANSCRIPTIONAL REGULATOR NIMR"/>
    <property type="match status" value="1"/>
</dbReference>
<evidence type="ECO:0000256" key="1">
    <source>
        <dbReference type="ARBA" id="ARBA00023015"/>
    </source>
</evidence>
<evidence type="ECO:0000256" key="4">
    <source>
        <dbReference type="SAM" id="MobiDB-lite"/>
    </source>
</evidence>
<evidence type="ECO:0000256" key="2">
    <source>
        <dbReference type="ARBA" id="ARBA00023125"/>
    </source>
</evidence>
<accession>A0A1C6UKC5</accession>
<dbReference type="PROSITE" id="PS00041">
    <property type="entry name" value="HTH_ARAC_FAMILY_1"/>
    <property type="match status" value="1"/>
</dbReference>
<dbReference type="GO" id="GO:0043565">
    <property type="term" value="F:sequence-specific DNA binding"/>
    <property type="evidence" value="ECO:0007669"/>
    <property type="project" value="InterPro"/>
</dbReference>
<feature type="region of interest" description="Disordered" evidence="4">
    <location>
        <begin position="268"/>
        <end position="290"/>
    </location>
</feature>
<keyword evidence="1" id="KW-0805">Transcription regulation</keyword>
<dbReference type="SMART" id="SM00342">
    <property type="entry name" value="HTH_ARAC"/>
    <property type="match status" value="1"/>
</dbReference>
<dbReference type="PROSITE" id="PS01124">
    <property type="entry name" value="HTH_ARAC_FAMILY_2"/>
    <property type="match status" value="1"/>
</dbReference>
<dbReference type="InterPro" id="IPR009057">
    <property type="entry name" value="Homeodomain-like_sf"/>
</dbReference>
<dbReference type="SUPFAM" id="SSF46689">
    <property type="entry name" value="Homeodomain-like"/>
    <property type="match status" value="2"/>
</dbReference>
<gene>
    <name evidence="6" type="ORF">GA0070608_1332</name>
</gene>
<evidence type="ECO:0000256" key="3">
    <source>
        <dbReference type="ARBA" id="ARBA00023163"/>
    </source>
</evidence>
<dbReference type="STRING" id="47871.GA0070608_1332"/>
<proteinExistence type="predicted"/>
<evidence type="ECO:0000313" key="7">
    <source>
        <dbReference type="Proteomes" id="UP000199343"/>
    </source>
</evidence>
<sequence>MSGRGQSVTVTGPITADPVSCDEFGYGLGHPDGILVLRYRSVTRLAFGENRQDFLHQLYWSPDGLLSARHGGHTTFVGPDEVFWVHRAVTHEVHAADRQSVYRICLREVPPALAGLRAGVAAIDAEAARLVLALTDRGYDERDAPEARSRIMAGLDPRSHPADDRQAGGPGVAVAVATALAHDPGDSTGLAEWAERLHVSVKTLQRDFAREFGMSYSQWRTRLRLRASLALLETRPVGEVARRIGYASPSAFISAFAREYGYTPGRAAAMRRTADTPVPSSRPGPGSARS</sequence>
<evidence type="ECO:0000313" key="6">
    <source>
        <dbReference type="EMBL" id="SCL54432.1"/>
    </source>
</evidence>
<keyword evidence="3" id="KW-0804">Transcription</keyword>
<keyword evidence="2 6" id="KW-0238">DNA-binding</keyword>
<organism evidence="6 7">
    <name type="scientific">Micromonospora peucetia</name>
    <dbReference type="NCBI Taxonomy" id="47871"/>
    <lineage>
        <taxon>Bacteria</taxon>
        <taxon>Bacillati</taxon>
        <taxon>Actinomycetota</taxon>
        <taxon>Actinomycetes</taxon>
        <taxon>Micromonosporales</taxon>
        <taxon>Micromonosporaceae</taxon>
        <taxon>Micromonospora</taxon>
    </lineage>
</organism>
<name>A0A1C6UKC5_9ACTN</name>
<reference evidence="6 7" key="1">
    <citation type="submission" date="2016-06" db="EMBL/GenBank/DDBJ databases">
        <authorList>
            <person name="Kjaerup R.B."/>
            <person name="Dalgaard T.S."/>
            <person name="Juul-Madsen H.R."/>
        </authorList>
    </citation>
    <scope>NUCLEOTIDE SEQUENCE [LARGE SCALE GENOMIC DNA]</scope>
    <source>
        <strain evidence="6 7">DSM 43363</strain>
    </source>
</reference>
<dbReference type="InterPro" id="IPR018062">
    <property type="entry name" value="HTH_AraC-typ_CS"/>
</dbReference>
<dbReference type="EMBL" id="FMIC01000002">
    <property type="protein sequence ID" value="SCL54432.1"/>
    <property type="molecule type" value="Genomic_DNA"/>
</dbReference>
<dbReference type="PANTHER" id="PTHR11019:SF199">
    <property type="entry name" value="HTH-TYPE TRANSCRIPTIONAL REGULATOR NIMR"/>
    <property type="match status" value="1"/>
</dbReference>
<feature type="domain" description="HTH araC/xylS-type" evidence="5">
    <location>
        <begin position="174"/>
        <end position="270"/>
    </location>
</feature>
<feature type="compositionally biased region" description="Low complexity" evidence="4">
    <location>
        <begin position="277"/>
        <end position="290"/>
    </location>
</feature>
<dbReference type="GO" id="GO:0003700">
    <property type="term" value="F:DNA-binding transcription factor activity"/>
    <property type="evidence" value="ECO:0007669"/>
    <property type="project" value="InterPro"/>
</dbReference>
<dbReference type="AlphaFoldDB" id="A0A1C6UKC5"/>
<protein>
    <submittedName>
        <fullName evidence="6">AraC-type DNA-binding protein</fullName>
    </submittedName>
</protein>
<dbReference type="Proteomes" id="UP000199343">
    <property type="component" value="Unassembled WGS sequence"/>
</dbReference>
<dbReference type="InterPro" id="IPR018060">
    <property type="entry name" value="HTH_AraC"/>
</dbReference>